<reference evidence="5" key="1">
    <citation type="submission" date="2021-01" db="EMBL/GenBank/DDBJ databases">
        <authorList>
            <person name="Corre E."/>
            <person name="Pelletier E."/>
            <person name="Niang G."/>
            <person name="Scheremetjew M."/>
            <person name="Finn R."/>
            <person name="Kale V."/>
            <person name="Holt S."/>
            <person name="Cochrane G."/>
            <person name="Meng A."/>
            <person name="Brown T."/>
            <person name="Cohen L."/>
        </authorList>
    </citation>
    <scope>NUCLEOTIDE SEQUENCE</scope>
    <source>
        <strain evidence="5">SAG 36.94</strain>
    </source>
</reference>
<dbReference type="Pfam" id="PF16321">
    <property type="entry name" value="Ribosom_S30AE_C"/>
    <property type="match status" value="1"/>
</dbReference>
<dbReference type="InterPro" id="IPR034694">
    <property type="entry name" value="HPF_long/plastid"/>
</dbReference>
<dbReference type="InterPro" id="IPR038416">
    <property type="entry name" value="Ribosom_S30AE_C_sf"/>
</dbReference>
<dbReference type="PANTHER" id="PTHR33231">
    <property type="entry name" value="30S RIBOSOMAL PROTEIN"/>
    <property type="match status" value="1"/>
</dbReference>
<evidence type="ECO:0000313" key="4">
    <source>
        <dbReference type="EMBL" id="CAD9235701.1"/>
    </source>
</evidence>
<dbReference type="PANTHER" id="PTHR33231:SF1">
    <property type="entry name" value="30S RIBOSOMAL PROTEIN"/>
    <property type="match status" value="1"/>
</dbReference>
<evidence type="ECO:0000313" key="5">
    <source>
        <dbReference type="EMBL" id="CAD9235707.1"/>
    </source>
</evidence>
<dbReference type="EMBL" id="HBGH01014026">
    <property type="protein sequence ID" value="CAD9235701.1"/>
    <property type="molecule type" value="Transcribed_RNA"/>
</dbReference>
<dbReference type="GO" id="GO:0022627">
    <property type="term" value="C:cytosolic small ribosomal subunit"/>
    <property type="evidence" value="ECO:0007669"/>
    <property type="project" value="TreeGrafter"/>
</dbReference>
<dbReference type="EMBL" id="HBGH01014037">
    <property type="protein sequence ID" value="CAD9235707.1"/>
    <property type="molecule type" value="Transcribed_RNA"/>
</dbReference>
<dbReference type="NCBIfam" id="TIGR00741">
    <property type="entry name" value="yfiA"/>
    <property type="match status" value="1"/>
</dbReference>
<dbReference type="HAMAP" id="MF_00839">
    <property type="entry name" value="HPF"/>
    <property type="match status" value="1"/>
</dbReference>
<keyword evidence="1" id="KW-0810">Translation regulation</keyword>
<dbReference type="Gene3D" id="3.30.505.50">
    <property type="entry name" value="Sigma 54 modulation/S30EA ribosomal protein, C-terminal domain"/>
    <property type="match status" value="1"/>
</dbReference>
<accession>A0A6T6D553</accession>
<feature type="region of interest" description="Disordered" evidence="2">
    <location>
        <begin position="152"/>
        <end position="176"/>
    </location>
</feature>
<evidence type="ECO:0000259" key="3">
    <source>
        <dbReference type="Pfam" id="PF16321"/>
    </source>
</evidence>
<dbReference type="InterPro" id="IPR036567">
    <property type="entry name" value="RHF-like"/>
</dbReference>
<evidence type="ECO:0000256" key="2">
    <source>
        <dbReference type="SAM" id="MobiDB-lite"/>
    </source>
</evidence>
<dbReference type="Gene3D" id="3.30.160.100">
    <property type="entry name" value="Ribosome hibernation promotion factor-like"/>
    <property type="match status" value="1"/>
</dbReference>
<gene>
    <name evidence="4" type="ORF">CCAE0312_LOCUS7792</name>
    <name evidence="5" type="ORF">CCAE0312_LOCUS7798</name>
</gene>
<dbReference type="InterPro" id="IPR050574">
    <property type="entry name" value="HPF/YfiA_ribosome-assoc"/>
</dbReference>
<organism evidence="5">
    <name type="scientific">Compsopogon caeruleus</name>
    <dbReference type="NCBI Taxonomy" id="31354"/>
    <lineage>
        <taxon>Eukaryota</taxon>
        <taxon>Rhodophyta</taxon>
        <taxon>Compsopogonophyceae</taxon>
        <taxon>Compsopogonales</taxon>
        <taxon>Compsopogonaceae</taxon>
        <taxon>Compsopogon</taxon>
    </lineage>
</organism>
<protein>
    <recommendedName>
        <fullName evidence="3">Sigma 54 modulation/S30EA ribosomal protein C-terminal domain-containing protein</fullName>
    </recommendedName>
</protein>
<evidence type="ECO:0000256" key="1">
    <source>
        <dbReference type="ARBA" id="ARBA00022845"/>
    </source>
</evidence>
<sequence length="259" mass="28138">MMMVGFVGNFGGVGVGGVGEGQRCGVKGGGLVVGRRDVGRARGWVSMDATSRFHVTGNNIELTQSLKEYVYDKVGKSVSHYGSIVKRVDVHLSVSHNASIKNGHAAEVVVSVPGGQTLRAEVKSEGMYASLDLVSDKVSRILRKFKERTRARKGGSRTADVAGADENSEEQLSVDEVEDDVAVGAPPLFDENGVPIINQVVKHKVFPMPPTTLEEATLLLDYMDHDFYVFRNAETKEVNVVYKRKHGGVGHIQPQPYEN</sequence>
<feature type="domain" description="Sigma 54 modulation/S30EA ribosomal protein C-terminal" evidence="3">
    <location>
        <begin position="199"/>
        <end position="250"/>
    </location>
</feature>
<feature type="compositionally biased region" description="Acidic residues" evidence="2">
    <location>
        <begin position="166"/>
        <end position="176"/>
    </location>
</feature>
<dbReference type="CDD" id="cd00552">
    <property type="entry name" value="RaiA"/>
    <property type="match status" value="1"/>
</dbReference>
<dbReference type="AlphaFoldDB" id="A0A6T6D553"/>
<proteinExistence type="inferred from homology"/>
<dbReference type="GO" id="GO:0045900">
    <property type="term" value="P:negative regulation of translational elongation"/>
    <property type="evidence" value="ECO:0007669"/>
    <property type="project" value="TreeGrafter"/>
</dbReference>
<dbReference type="InterPro" id="IPR032528">
    <property type="entry name" value="Ribosom_S30AE_C"/>
</dbReference>
<name>A0A6T6D553_9RHOD</name>
<dbReference type="GO" id="GO:0043024">
    <property type="term" value="F:ribosomal small subunit binding"/>
    <property type="evidence" value="ECO:0007669"/>
    <property type="project" value="TreeGrafter"/>
</dbReference>
<dbReference type="SUPFAM" id="SSF69754">
    <property type="entry name" value="Ribosome binding protein Y (YfiA homologue)"/>
    <property type="match status" value="1"/>
</dbReference>
<dbReference type="Pfam" id="PF02482">
    <property type="entry name" value="Ribosomal_S30AE"/>
    <property type="match status" value="1"/>
</dbReference>
<dbReference type="InterPro" id="IPR003489">
    <property type="entry name" value="RHF/RaiA"/>
</dbReference>